<proteinExistence type="predicted"/>
<evidence type="ECO:0000313" key="2">
    <source>
        <dbReference type="Proteomes" id="UP000003789"/>
    </source>
</evidence>
<organism evidence="1 2">
    <name type="scientific">Photobacterium profundum 3TCK</name>
    <dbReference type="NCBI Taxonomy" id="314280"/>
    <lineage>
        <taxon>Bacteria</taxon>
        <taxon>Pseudomonadati</taxon>
        <taxon>Pseudomonadota</taxon>
        <taxon>Gammaproteobacteria</taxon>
        <taxon>Vibrionales</taxon>
        <taxon>Vibrionaceae</taxon>
        <taxon>Photobacterium</taxon>
    </lineage>
</organism>
<sequence length="63" mass="7323">MNYNYADLSPTLIERVISRFRATKFHSIVALSLFSKKKKTPQHEVPESFTVNLIINLTTNKRD</sequence>
<dbReference type="HOGENOM" id="CLU_2881992_0_0_6"/>
<dbReference type="Proteomes" id="UP000003789">
    <property type="component" value="Unassembled WGS sequence"/>
</dbReference>
<comment type="caution">
    <text evidence="1">The sequence shown here is derived from an EMBL/GenBank/DDBJ whole genome shotgun (WGS) entry which is preliminary data.</text>
</comment>
<dbReference type="AlphaFoldDB" id="Q1Z3W1"/>
<name>Q1Z3W1_9GAMM</name>
<gene>
    <name evidence="1" type="ORF">P3TCK_09373</name>
</gene>
<protein>
    <submittedName>
        <fullName evidence="1">Uncharacterized protein</fullName>
    </submittedName>
</protein>
<dbReference type="EMBL" id="AAPH01000013">
    <property type="protein sequence ID" value="EAS43117.1"/>
    <property type="molecule type" value="Genomic_DNA"/>
</dbReference>
<evidence type="ECO:0000313" key="1">
    <source>
        <dbReference type="EMBL" id="EAS43117.1"/>
    </source>
</evidence>
<reference evidence="1 2" key="1">
    <citation type="submission" date="2006-03" db="EMBL/GenBank/DDBJ databases">
        <authorList>
            <person name="Bartlett D.H."/>
            <person name="Valle G."/>
            <person name="Lauro F.M."/>
            <person name="Vezzi A."/>
            <person name="Simonato F."/>
            <person name="Eloe E."/>
            <person name="Vitulo N."/>
            <person name="Stratton T.K."/>
            <person name="D'angelo M."/>
            <person name="Ferriera S."/>
            <person name="Johnson J."/>
            <person name="Kravitz S."/>
            <person name="Beeson K."/>
            <person name="Sutton G."/>
            <person name="Rogers Y."/>
            <person name="Friedman R."/>
            <person name="Frazier M."/>
            <person name="Venter J.C."/>
        </authorList>
    </citation>
    <scope>NUCLEOTIDE SEQUENCE [LARGE SCALE GENOMIC DNA]</scope>
    <source>
        <strain evidence="1 2">3TCK</strain>
    </source>
</reference>
<accession>Q1Z3W1</accession>